<dbReference type="EMBL" id="JARK01001427">
    <property type="protein sequence ID" value="EYC03895.1"/>
    <property type="molecule type" value="Genomic_DNA"/>
</dbReference>
<name>A0A016TMD7_9BILA</name>
<dbReference type="Proteomes" id="UP000024635">
    <property type="component" value="Unassembled WGS sequence"/>
</dbReference>
<feature type="chain" id="PRO_5001487456" description="SXP/RAL-2 family protein Ani s 5-like cation-binding domain-containing protein" evidence="1">
    <location>
        <begin position="23"/>
        <end position="273"/>
    </location>
</feature>
<keyword evidence="1" id="KW-0732">Signal</keyword>
<dbReference type="AlphaFoldDB" id="A0A016TMD7"/>
<reference evidence="3" key="1">
    <citation type="journal article" date="2015" name="Nat. Genet.">
        <title>The genome and transcriptome of the zoonotic hookworm Ancylostoma ceylanicum identify infection-specific gene families.</title>
        <authorList>
            <person name="Schwarz E.M."/>
            <person name="Hu Y."/>
            <person name="Antoshechkin I."/>
            <person name="Miller M.M."/>
            <person name="Sternberg P.W."/>
            <person name="Aroian R.V."/>
        </authorList>
    </citation>
    <scope>NUCLEOTIDE SEQUENCE</scope>
    <source>
        <strain evidence="3">HY135</strain>
    </source>
</reference>
<proteinExistence type="predicted"/>
<accession>A0A016TMD7</accession>
<protein>
    <recommendedName>
        <fullName evidence="4">SXP/RAL-2 family protein Ani s 5-like cation-binding domain-containing protein</fullName>
    </recommendedName>
</protein>
<evidence type="ECO:0000313" key="2">
    <source>
        <dbReference type="EMBL" id="EYC03895.1"/>
    </source>
</evidence>
<dbReference type="Gene3D" id="1.20.120.1100">
    <property type="match status" value="1"/>
</dbReference>
<sequence length="273" mass="30969">MIFRLCLVASLNLAGFSSPTNTAQGSRGGELPLAKVLDQFAQNDVEHYLRLLDDYKDFVPQQYHEILDELGHLINITYHEEPWILKYFYSTLRSLSLHISEGALDNMANAFNELTSGRQSAPSTVLGTMRFIRKRNPELFERIRAFLFSSLQKFDQLLPETQSAMEKWFNYASEALSDPSKVNAAQVAALLPTLKSEYDDSSDVIKQDIRTQWPDAYNLLESRFADNLAKIAENHAITINTDSNKVRCGFTPRINPLLAEQQPLALPYCMKAT</sequence>
<feature type="signal peptide" evidence="1">
    <location>
        <begin position="1"/>
        <end position="22"/>
    </location>
</feature>
<gene>
    <name evidence="2" type="primary">Acey_s0091.g2481</name>
    <name evidence="2" type="ORF">Y032_0091g2481</name>
</gene>
<evidence type="ECO:0000256" key="1">
    <source>
        <dbReference type="SAM" id="SignalP"/>
    </source>
</evidence>
<keyword evidence="3" id="KW-1185">Reference proteome</keyword>
<evidence type="ECO:0000313" key="3">
    <source>
        <dbReference type="Proteomes" id="UP000024635"/>
    </source>
</evidence>
<evidence type="ECO:0008006" key="4">
    <source>
        <dbReference type="Google" id="ProtNLM"/>
    </source>
</evidence>
<organism evidence="2 3">
    <name type="scientific">Ancylostoma ceylanicum</name>
    <dbReference type="NCBI Taxonomy" id="53326"/>
    <lineage>
        <taxon>Eukaryota</taxon>
        <taxon>Metazoa</taxon>
        <taxon>Ecdysozoa</taxon>
        <taxon>Nematoda</taxon>
        <taxon>Chromadorea</taxon>
        <taxon>Rhabditida</taxon>
        <taxon>Rhabditina</taxon>
        <taxon>Rhabditomorpha</taxon>
        <taxon>Strongyloidea</taxon>
        <taxon>Ancylostomatidae</taxon>
        <taxon>Ancylostomatinae</taxon>
        <taxon>Ancylostoma</taxon>
    </lineage>
</organism>
<comment type="caution">
    <text evidence="2">The sequence shown here is derived from an EMBL/GenBank/DDBJ whole genome shotgun (WGS) entry which is preliminary data.</text>
</comment>